<protein>
    <submittedName>
        <fullName evidence="1">Uncharacterized protein</fullName>
    </submittedName>
</protein>
<accession>A0A194YR59</accession>
<dbReference type="Proteomes" id="UP000000768">
    <property type="component" value="Chromosome 4"/>
</dbReference>
<dbReference type="OMA" id="AFQTINC"/>
<dbReference type="AlphaFoldDB" id="A0A194YR59"/>
<reference evidence="1 2" key="1">
    <citation type="journal article" date="2009" name="Nature">
        <title>The Sorghum bicolor genome and the diversification of grasses.</title>
        <authorList>
            <person name="Paterson A.H."/>
            <person name="Bowers J.E."/>
            <person name="Bruggmann R."/>
            <person name="Dubchak I."/>
            <person name="Grimwood J."/>
            <person name="Gundlach H."/>
            <person name="Haberer G."/>
            <person name="Hellsten U."/>
            <person name="Mitros T."/>
            <person name="Poliakov A."/>
            <person name="Schmutz J."/>
            <person name="Spannagl M."/>
            <person name="Tang H."/>
            <person name="Wang X."/>
            <person name="Wicker T."/>
            <person name="Bharti A.K."/>
            <person name="Chapman J."/>
            <person name="Feltus F.A."/>
            <person name="Gowik U."/>
            <person name="Grigoriev I.V."/>
            <person name="Lyons E."/>
            <person name="Maher C.A."/>
            <person name="Martis M."/>
            <person name="Narechania A."/>
            <person name="Otillar R.P."/>
            <person name="Penning B.W."/>
            <person name="Salamov A.A."/>
            <person name="Wang Y."/>
            <person name="Zhang L."/>
            <person name="Carpita N.C."/>
            <person name="Freeling M."/>
            <person name="Gingle A.R."/>
            <person name="Hash C.T."/>
            <person name="Keller B."/>
            <person name="Klein P."/>
            <person name="Kresovich S."/>
            <person name="McCann M.C."/>
            <person name="Ming R."/>
            <person name="Peterson D.G."/>
            <person name="Mehboob-ur-Rahman"/>
            <person name="Ware D."/>
            <person name="Westhoff P."/>
            <person name="Mayer K.F."/>
            <person name="Messing J."/>
            <person name="Rokhsar D.S."/>
        </authorList>
    </citation>
    <scope>NUCLEOTIDE SEQUENCE [LARGE SCALE GENOMIC DNA]</scope>
    <source>
        <strain evidence="2">cv. BTx623</strain>
    </source>
</reference>
<proteinExistence type="predicted"/>
<reference evidence="2" key="2">
    <citation type="journal article" date="2018" name="Plant J.">
        <title>The Sorghum bicolor reference genome: improved assembly, gene annotations, a transcriptome atlas, and signatures of genome organization.</title>
        <authorList>
            <person name="McCormick R.F."/>
            <person name="Truong S.K."/>
            <person name="Sreedasyam A."/>
            <person name="Jenkins J."/>
            <person name="Shu S."/>
            <person name="Sims D."/>
            <person name="Kennedy M."/>
            <person name="Amirebrahimi M."/>
            <person name="Weers B.D."/>
            <person name="McKinley B."/>
            <person name="Mattison A."/>
            <person name="Morishige D.T."/>
            <person name="Grimwood J."/>
            <person name="Schmutz J."/>
            <person name="Mullet J.E."/>
        </authorList>
    </citation>
    <scope>NUCLEOTIDE SEQUENCE [LARGE SCALE GENOMIC DNA]</scope>
    <source>
        <strain evidence="2">cv. BTx623</strain>
    </source>
</reference>
<dbReference type="EMBL" id="CM000763">
    <property type="protein sequence ID" value="KXG30718.1"/>
    <property type="molecule type" value="Genomic_DNA"/>
</dbReference>
<keyword evidence="2" id="KW-1185">Reference proteome</keyword>
<dbReference type="InParanoid" id="A0A194YR59"/>
<dbReference type="Gramene" id="KXG30718">
    <property type="protein sequence ID" value="KXG30718"/>
    <property type="gene ID" value="SORBI_3004G230400"/>
</dbReference>
<gene>
    <name evidence="1" type="ORF">SORBI_3004G230400</name>
</gene>
<sequence length="155" mass="17515">MFTVHVSCLPTLQIVAQYCSVPLVAFINEFAPDNTALYGIEIHLPLLFPCDVPRRLFFWSDSSVFCLGPYEHAAFQTINCLQNLYGFTVLDYNSESMLTERRLLQCLYLVPNRGAHLARMVLTVPQSETSPNLQLFSIADQLIQDIDSMINPGLL</sequence>
<organism evidence="1 2">
    <name type="scientific">Sorghum bicolor</name>
    <name type="common">Sorghum</name>
    <name type="synonym">Sorghum vulgare</name>
    <dbReference type="NCBI Taxonomy" id="4558"/>
    <lineage>
        <taxon>Eukaryota</taxon>
        <taxon>Viridiplantae</taxon>
        <taxon>Streptophyta</taxon>
        <taxon>Embryophyta</taxon>
        <taxon>Tracheophyta</taxon>
        <taxon>Spermatophyta</taxon>
        <taxon>Magnoliopsida</taxon>
        <taxon>Liliopsida</taxon>
        <taxon>Poales</taxon>
        <taxon>Poaceae</taxon>
        <taxon>PACMAD clade</taxon>
        <taxon>Panicoideae</taxon>
        <taxon>Andropogonodae</taxon>
        <taxon>Andropogoneae</taxon>
        <taxon>Sorghinae</taxon>
        <taxon>Sorghum</taxon>
    </lineage>
</organism>
<evidence type="ECO:0000313" key="1">
    <source>
        <dbReference type="EMBL" id="KXG30718.1"/>
    </source>
</evidence>
<evidence type="ECO:0000313" key="2">
    <source>
        <dbReference type="Proteomes" id="UP000000768"/>
    </source>
</evidence>
<name>A0A194YR59_SORBI</name>